<dbReference type="EMBL" id="NOWF01000002">
    <property type="protein sequence ID" value="OYD08895.1"/>
    <property type="molecule type" value="Genomic_DNA"/>
</dbReference>
<protein>
    <submittedName>
        <fullName evidence="2">Uncharacterized protein</fullName>
    </submittedName>
</protein>
<name>A0A235BBF8_9BACL</name>
<dbReference type="RefSeq" id="WP_094263243.1">
    <property type="nucleotide sequence ID" value="NZ_NOWF01000002.1"/>
</dbReference>
<dbReference type="OrthoDB" id="2989675at2"/>
<keyword evidence="3" id="KW-1185">Reference proteome</keyword>
<feature type="region of interest" description="Disordered" evidence="1">
    <location>
        <begin position="100"/>
        <end position="119"/>
    </location>
</feature>
<evidence type="ECO:0000313" key="2">
    <source>
        <dbReference type="EMBL" id="OYD08895.1"/>
    </source>
</evidence>
<feature type="compositionally biased region" description="Basic residues" evidence="1">
    <location>
        <begin position="109"/>
        <end position="119"/>
    </location>
</feature>
<accession>A0A235BBF8</accession>
<comment type="caution">
    <text evidence="2">The sequence shown here is derived from an EMBL/GenBank/DDBJ whole genome shotgun (WGS) entry which is preliminary data.</text>
</comment>
<dbReference type="Proteomes" id="UP000215459">
    <property type="component" value="Unassembled WGS sequence"/>
</dbReference>
<proteinExistence type="predicted"/>
<sequence>MADSIPSKKDFADCINQLVGQNVMNEKKMDRLLLEAKQSYRNRGLDGFFEYVRNMTQTSLSDGQMRQLMESIKDSTGPEQALSRMVNQVKLSEKQAQAIENAVEERTRKATKRKRRRKK</sequence>
<gene>
    <name evidence="2" type="ORF">CHM34_03685</name>
</gene>
<reference evidence="2 3" key="1">
    <citation type="submission" date="2017-07" db="EMBL/GenBank/DDBJ databases">
        <title>The genome sequence of Paludifilum halophilum highlights mechanisms for microbial adaptation to high salt environemnts.</title>
        <authorList>
            <person name="Belbahri L."/>
        </authorList>
    </citation>
    <scope>NUCLEOTIDE SEQUENCE [LARGE SCALE GENOMIC DNA]</scope>
    <source>
        <strain evidence="2 3">DSM 102817</strain>
    </source>
</reference>
<dbReference type="AlphaFoldDB" id="A0A235BBF8"/>
<evidence type="ECO:0000256" key="1">
    <source>
        <dbReference type="SAM" id="MobiDB-lite"/>
    </source>
</evidence>
<organism evidence="2 3">
    <name type="scientific">Paludifilum halophilum</name>
    <dbReference type="NCBI Taxonomy" id="1642702"/>
    <lineage>
        <taxon>Bacteria</taxon>
        <taxon>Bacillati</taxon>
        <taxon>Bacillota</taxon>
        <taxon>Bacilli</taxon>
        <taxon>Bacillales</taxon>
        <taxon>Thermoactinomycetaceae</taxon>
        <taxon>Paludifilum</taxon>
    </lineage>
</organism>
<evidence type="ECO:0000313" key="3">
    <source>
        <dbReference type="Proteomes" id="UP000215459"/>
    </source>
</evidence>